<reference evidence="2 3" key="1">
    <citation type="submission" date="2016-03" db="EMBL/GenBank/DDBJ databases">
        <title>Comparative genomics of the ectomycorrhizal sister species Rhizopogon vinicolor and Rhizopogon vesiculosus (Basidiomycota: Boletales) reveals a divergence of the mating type B locus.</title>
        <authorList>
            <person name="Mujic A.B."/>
            <person name="Kuo A."/>
            <person name="Tritt A."/>
            <person name="Lipzen A."/>
            <person name="Chen C."/>
            <person name="Johnson J."/>
            <person name="Sharma A."/>
            <person name="Barry K."/>
            <person name="Grigoriev I.V."/>
            <person name="Spatafora J.W."/>
        </authorList>
    </citation>
    <scope>NUCLEOTIDE SEQUENCE [LARGE SCALE GENOMIC DNA]</scope>
    <source>
        <strain evidence="2 3">AM-OR11-056</strain>
    </source>
</reference>
<comment type="caution">
    <text evidence="2">The sequence shown here is derived from an EMBL/GenBank/DDBJ whole genome shotgun (WGS) entry which is preliminary data.</text>
</comment>
<protein>
    <submittedName>
        <fullName evidence="2">Uncharacterized protein</fullName>
    </submittedName>
</protein>
<evidence type="ECO:0000256" key="1">
    <source>
        <dbReference type="SAM" id="MobiDB-lite"/>
    </source>
</evidence>
<feature type="region of interest" description="Disordered" evidence="1">
    <location>
        <begin position="226"/>
        <end position="292"/>
    </location>
</feature>
<sequence length="481" mass="52468">MDRVHTLASRPSPASTYVQISAPSNATACGAEKPPSPENFTAGSNDEKQNQMEQSLKRSITLVIWYKPVQQPACDPIRLNHEISTFPLFQLSHFPSVVSDLELTPASYLDTYNNVTGNWEQHMITTVRTIETDQRLLYKLRKSLLSGLSDDECQGLAEELALQSKKKQAASPTILVQHSMKRPATEHADGPPAKRLYPEGYPHPMYIPPMGYMYPPVAIGHAMSTPAGPSNANSPEGDASSPMLIPYSVPATPMGGQTPSSPGQFSTVSPSSATRAGSGTSFPQHPHPPLKRWPNDYTVSEIAAGFRQMDALIAQTPNSTQRVAFERVFGCRYVKSTVCRHRGVYRKADGAIRSMFEGMGTDERAVWGEFVRRVEGRPSGKPAQGEQGEEPVLQGDIHERGPQSSPVQQEQCGETTTVPLMDSLGQSPHMTVASPPSSMQHINGVCLLHDHLFTWSLYHFAGHVPVYDPSLADKGVSLAGT</sequence>
<organism evidence="2 3">
    <name type="scientific">Rhizopogon vesiculosus</name>
    <dbReference type="NCBI Taxonomy" id="180088"/>
    <lineage>
        <taxon>Eukaryota</taxon>
        <taxon>Fungi</taxon>
        <taxon>Dikarya</taxon>
        <taxon>Basidiomycota</taxon>
        <taxon>Agaricomycotina</taxon>
        <taxon>Agaricomycetes</taxon>
        <taxon>Agaricomycetidae</taxon>
        <taxon>Boletales</taxon>
        <taxon>Suillineae</taxon>
        <taxon>Rhizopogonaceae</taxon>
        <taxon>Rhizopogon</taxon>
    </lineage>
</organism>
<dbReference type="AlphaFoldDB" id="A0A1J8QN93"/>
<proteinExistence type="predicted"/>
<feature type="compositionally biased region" description="Polar residues" evidence="1">
    <location>
        <begin position="255"/>
        <end position="283"/>
    </location>
</feature>
<feature type="region of interest" description="Disordered" evidence="1">
    <location>
        <begin position="25"/>
        <end position="53"/>
    </location>
</feature>
<dbReference type="Proteomes" id="UP000183567">
    <property type="component" value="Unassembled WGS sequence"/>
</dbReference>
<evidence type="ECO:0000313" key="2">
    <source>
        <dbReference type="EMBL" id="OJA21339.1"/>
    </source>
</evidence>
<keyword evidence="3" id="KW-1185">Reference proteome</keyword>
<accession>A0A1J8QN93</accession>
<dbReference type="OrthoDB" id="128308at2759"/>
<dbReference type="EMBL" id="LVVM01000189">
    <property type="protein sequence ID" value="OJA21339.1"/>
    <property type="molecule type" value="Genomic_DNA"/>
</dbReference>
<name>A0A1J8QN93_9AGAM</name>
<gene>
    <name evidence="2" type="ORF">AZE42_07117</name>
</gene>
<evidence type="ECO:0000313" key="3">
    <source>
        <dbReference type="Proteomes" id="UP000183567"/>
    </source>
</evidence>